<sequence>MSEVTIHTLGALDDEWFAEIVSSSGTMSALLDEPWGTIRNAPETFSTSTAAEVRRSIAVMDLLPAIRRSHREFRWSAKDYLDDDDDGPMPNVRTQAHPAMRPELGTLESRMSTLLDELLAGFVDEDAFVEWGQEVVQASYAEVDSDVIEAAYFELPVRRMMLDDGERARFFRESWAAEFVLSGFNASARQVANRATEVAQNATKETHVPSG</sequence>
<gene>
    <name evidence="1" type="ORF">GJR96_09270</name>
</gene>
<keyword evidence="2" id="KW-1185">Reference proteome</keyword>
<protein>
    <submittedName>
        <fullName evidence="1">Uncharacterized protein</fullName>
    </submittedName>
</protein>
<dbReference type="Proteomes" id="UP000439022">
    <property type="component" value="Unassembled WGS sequence"/>
</dbReference>
<comment type="caution">
    <text evidence="1">The sequence shown here is derived from an EMBL/GenBank/DDBJ whole genome shotgun (WGS) entry which is preliminary data.</text>
</comment>
<evidence type="ECO:0000313" key="2">
    <source>
        <dbReference type="Proteomes" id="UP000439022"/>
    </source>
</evidence>
<dbReference type="AlphaFoldDB" id="A0A6A8GG48"/>
<proteinExistence type="predicted"/>
<organism evidence="1 2">
    <name type="scientific">Haloferax litoreum</name>
    <dbReference type="NCBI Taxonomy" id="2666140"/>
    <lineage>
        <taxon>Archaea</taxon>
        <taxon>Methanobacteriati</taxon>
        <taxon>Methanobacteriota</taxon>
        <taxon>Stenosarchaea group</taxon>
        <taxon>Halobacteria</taxon>
        <taxon>Halobacteriales</taxon>
        <taxon>Haloferacaceae</taxon>
        <taxon>Haloferax</taxon>
    </lineage>
</organism>
<evidence type="ECO:0000313" key="1">
    <source>
        <dbReference type="EMBL" id="MRX22143.1"/>
    </source>
</evidence>
<accession>A0A6A8GG48</accession>
<dbReference type="EMBL" id="WKJO01000001">
    <property type="protein sequence ID" value="MRX22143.1"/>
    <property type="molecule type" value="Genomic_DNA"/>
</dbReference>
<reference evidence="1 2" key="1">
    <citation type="submission" date="2019-11" db="EMBL/GenBank/DDBJ databases">
        <title>Whole genome sequence of Haloferax sp. MBLA0076.</title>
        <authorList>
            <person name="Seo M.-J."/>
            <person name="Cho E.-S."/>
        </authorList>
    </citation>
    <scope>NUCLEOTIDE SEQUENCE [LARGE SCALE GENOMIC DNA]</scope>
    <source>
        <strain evidence="1 2">MBLA0076</strain>
    </source>
</reference>
<name>A0A6A8GG48_9EURY</name>